<gene>
    <name evidence="1" type="ORF">CLIB1444_09S02234</name>
</gene>
<dbReference type="EMBL" id="CALSDN010000009">
    <property type="protein sequence ID" value="CAH6722378.1"/>
    <property type="molecule type" value="Genomic_DNA"/>
</dbReference>
<dbReference type="Proteomes" id="UP001152531">
    <property type="component" value="Unassembled WGS sequence"/>
</dbReference>
<reference evidence="1" key="1">
    <citation type="submission" date="2022-06" db="EMBL/GenBank/DDBJ databases">
        <authorList>
            <person name="Legras J.-L."/>
            <person name="Devillers H."/>
            <person name="Grondin C."/>
        </authorList>
    </citation>
    <scope>NUCLEOTIDE SEQUENCE</scope>
    <source>
        <strain evidence="1">CLIB 1444</strain>
    </source>
</reference>
<protein>
    <submittedName>
        <fullName evidence="1">Protein Glc8p</fullName>
    </submittedName>
</protein>
<evidence type="ECO:0000313" key="2">
    <source>
        <dbReference type="Proteomes" id="UP001152531"/>
    </source>
</evidence>
<name>A0ACA9YBX9_9ASCO</name>
<sequence length="221" mass="25897">MKIPIDPSICQQCESQPNLVTKETYHILRKMEPKGILRNKDETEPYHSNSDELDRKEVIRNTQLNSHMNNETSKGDKIRAQINQAKREQGLDVDDKHAKWDEISLYKNEQERSATMKIDEPKTPYEGGFDPNGEYYQEDEIPNFELGEGAQVNHENAQSLEGGEVLKNEDDDEEEEEEEEPKKPLTAEERHQLFEQKRKQHYHMKADALHHKIQIDDEDDE</sequence>
<organism evidence="1 2">
    <name type="scientific">[Candida] jaroonii</name>
    <dbReference type="NCBI Taxonomy" id="467808"/>
    <lineage>
        <taxon>Eukaryota</taxon>
        <taxon>Fungi</taxon>
        <taxon>Dikarya</taxon>
        <taxon>Ascomycota</taxon>
        <taxon>Saccharomycotina</taxon>
        <taxon>Pichiomycetes</taxon>
        <taxon>Debaryomycetaceae</taxon>
        <taxon>Yamadazyma</taxon>
    </lineage>
</organism>
<accession>A0ACA9YBX9</accession>
<keyword evidence="2" id="KW-1185">Reference proteome</keyword>
<evidence type="ECO:0000313" key="1">
    <source>
        <dbReference type="EMBL" id="CAH6722378.1"/>
    </source>
</evidence>
<comment type="caution">
    <text evidence="1">The sequence shown here is derived from an EMBL/GenBank/DDBJ whole genome shotgun (WGS) entry which is preliminary data.</text>
</comment>
<proteinExistence type="predicted"/>